<feature type="transmembrane region" description="Helical" evidence="6">
    <location>
        <begin position="65"/>
        <end position="85"/>
    </location>
</feature>
<dbReference type="PANTHER" id="PTHR30221">
    <property type="entry name" value="SMALL-CONDUCTANCE MECHANOSENSITIVE CHANNEL"/>
    <property type="match status" value="1"/>
</dbReference>
<dbReference type="GO" id="GO:0008381">
    <property type="term" value="F:mechanosensitive monoatomic ion channel activity"/>
    <property type="evidence" value="ECO:0007669"/>
    <property type="project" value="InterPro"/>
</dbReference>
<comment type="caution">
    <text evidence="8">The sequence shown here is derived from an EMBL/GenBank/DDBJ whole genome shotgun (WGS) entry which is preliminary data.</text>
</comment>
<comment type="subcellular location">
    <subcellularLocation>
        <location evidence="1">Membrane</location>
    </subcellularLocation>
</comment>
<dbReference type="STRING" id="1227482.C469_16143"/>
<evidence type="ECO:0000259" key="7">
    <source>
        <dbReference type="Pfam" id="PF00924"/>
    </source>
</evidence>
<feature type="region of interest" description="Disordered" evidence="5">
    <location>
        <begin position="173"/>
        <end position="200"/>
    </location>
</feature>
<evidence type="ECO:0000256" key="6">
    <source>
        <dbReference type="SAM" id="Phobius"/>
    </source>
</evidence>
<dbReference type="Gene3D" id="2.30.30.60">
    <property type="match status" value="1"/>
</dbReference>
<dbReference type="RefSeq" id="WP_008008436.1">
    <property type="nucleotide sequence ID" value="NZ_AOJG01000041.1"/>
</dbReference>
<evidence type="ECO:0000256" key="3">
    <source>
        <dbReference type="ARBA" id="ARBA00022989"/>
    </source>
</evidence>
<feature type="transmembrane region" description="Helical" evidence="6">
    <location>
        <begin position="20"/>
        <end position="44"/>
    </location>
</feature>
<dbReference type="InterPro" id="IPR010920">
    <property type="entry name" value="LSM_dom_sf"/>
</dbReference>
<dbReference type="SUPFAM" id="SSF50182">
    <property type="entry name" value="Sm-like ribonucleoproteins"/>
    <property type="match status" value="1"/>
</dbReference>
<dbReference type="OrthoDB" id="252961at2157"/>
<feature type="compositionally biased region" description="Acidic residues" evidence="5">
    <location>
        <begin position="179"/>
        <end position="194"/>
    </location>
</feature>
<keyword evidence="3 6" id="KW-1133">Transmembrane helix</keyword>
<evidence type="ECO:0000256" key="2">
    <source>
        <dbReference type="ARBA" id="ARBA00022692"/>
    </source>
</evidence>
<dbReference type="Pfam" id="PF00924">
    <property type="entry name" value="MS_channel_2nd"/>
    <property type="match status" value="1"/>
</dbReference>
<evidence type="ECO:0000313" key="8">
    <source>
        <dbReference type="EMBL" id="EMA57279.1"/>
    </source>
</evidence>
<keyword evidence="4 6" id="KW-0472">Membrane</keyword>
<feature type="domain" description="Mechanosensitive ion channel MscS" evidence="7">
    <location>
        <begin position="113"/>
        <end position="169"/>
    </location>
</feature>
<evidence type="ECO:0000313" key="9">
    <source>
        <dbReference type="Proteomes" id="UP000011650"/>
    </source>
</evidence>
<dbReference type="GO" id="GO:0016020">
    <property type="term" value="C:membrane"/>
    <property type="evidence" value="ECO:0007669"/>
    <property type="project" value="UniProtKB-SubCell"/>
</dbReference>
<dbReference type="Proteomes" id="UP000011650">
    <property type="component" value="Unassembled WGS sequence"/>
</dbReference>
<dbReference type="AlphaFoldDB" id="M0NJI9"/>
<dbReference type="InterPro" id="IPR023408">
    <property type="entry name" value="MscS_beta-dom_sf"/>
</dbReference>
<proteinExistence type="predicted"/>
<sequence length="200" mass="21314">MTTLPSLLTRSIANFVDGVAVAIPRLLSGLVFLALAYVTVRIVLSLVRTSINRLYVGDRELVGDLLVTLAAIFLWFGVALTFLKILGMGDIAASLGTAVGFIALGVSYALSEMIEDTVAGVYLLRDPDFNPGYRVEAKGVTGTVAAIELRKTRIDTDAGDRVVLANREIESRWTHDVPEAEEDAGDTDADDADGESTPAA</sequence>
<reference evidence="8 9" key="1">
    <citation type="journal article" date="2014" name="PLoS Genet.">
        <title>Phylogenetically driven sequencing of extremely halophilic archaea reveals strategies for static and dynamic osmo-response.</title>
        <authorList>
            <person name="Becker E.A."/>
            <person name="Seitzer P.M."/>
            <person name="Tritt A."/>
            <person name="Larsen D."/>
            <person name="Krusor M."/>
            <person name="Yao A.I."/>
            <person name="Wu D."/>
            <person name="Madern D."/>
            <person name="Eisen J.A."/>
            <person name="Darling A.E."/>
            <person name="Facciotti M.T."/>
        </authorList>
    </citation>
    <scope>NUCLEOTIDE SEQUENCE [LARGE SCALE GENOMIC DNA]</scope>
    <source>
        <strain evidence="8 9">DSM 21995</strain>
    </source>
</reference>
<keyword evidence="2 6" id="KW-0812">Transmembrane</keyword>
<protein>
    <recommendedName>
        <fullName evidence="7">Mechanosensitive ion channel MscS domain-containing protein</fullName>
    </recommendedName>
</protein>
<keyword evidence="9" id="KW-1185">Reference proteome</keyword>
<dbReference type="PANTHER" id="PTHR30221:SF1">
    <property type="entry name" value="SMALL-CONDUCTANCE MECHANOSENSITIVE CHANNEL"/>
    <property type="match status" value="1"/>
</dbReference>
<name>M0NJI9_9EURY</name>
<accession>M0NJI9</accession>
<dbReference type="EMBL" id="AOJG01000041">
    <property type="protein sequence ID" value="EMA57279.1"/>
    <property type="molecule type" value="Genomic_DNA"/>
</dbReference>
<dbReference type="InterPro" id="IPR045275">
    <property type="entry name" value="MscS_archaea/bacteria_type"/>
</dbReference>
<evidence type="ECO:0000256" key="5">
    <source>
        <dbReference type="SAM" id="MobiDB-lite"/>
    </source>
</evidence>
<feature type="transmembrane region" description="Helical" evidence="6">
    <location>
        <begin position="91"/>
        <end position="110"/>
    </location>
</feature>
<dbReference type="InterPro" id="IPR006685">
    <property type="entry name" value="MscS_channel_2nd"/>
</dbReference>
<dbReference type="Gene3D" id="1.10.287.1260">
    <property type="match status" value="1"/>
</dbReference>
<evidence type="ECO:0000256" key="4">
    <source>
        <dbReference type="ARBA" id="ARBA00023136"/>
    </source>
</evidence>
<dbReference type="PATRIC" id="fig|1227482.3.peg.3263"/>
<gene>
    <name evidence="8" type="ORF">C469_16143</name>
</gene>
<organism evidence="8 9">
    <name type="scientific">Halorubrum lipolyticum DSM 21995</name>
    <dbReference type="NCBI Taxonomy" id="1227482"/>
    <lineage>
        <taxon>Archaea</taxon>
        <taxon>Methanobacteriati</taxon>
        <taxon>Methanobacteriota</taxon>
        <taxon>Stenosarchaea group</taxon>
        <taxon>Halobacteria</taxon>
        <taxon>Halobacteriales</taxon>
        <taxon>Haloferacaceae</taxon>
        <taxon>Halorubrum</taxon>
    </lineage>
</organism>
<evidence type="ECO:0000256" key="1">
    <source>
        <dbReference type="ARBA" id="ARBA00004370"/>
    </source>
</evidence>